<evidence type="ECO:0000259" key="8">
    <source>
        <dbReference type="PROSITE" id="PS50850"/>
    </source>
</evidence>
<evidence type="ECO:0000256" key="6">
    <source>
        <dbReference type="ARBA" id="ARBA00023136"/>
    </source>
</evidence>
<dbReference type="OrthoDB" id="9775268at2"/>
<feature type="transmembrane region" description="Helical" evidence="7">
    <location>
        <begin position="143"/>
        <end position="162"/>
    </location>
</feature>
<dbReference type="PANTHER" id="PTHR43266">
    <property type="entry name" value="MACROLIDE-EFFLUX PROTEIN"/>
    <property type="match status" value="1"/>
</dbReference>
<dbReference type="CDD" id="cd06173">
    <property type="entry name" value="MFS_MefA_like"/>
    <property type="match status" value="1"/>
</dbReference>
<gene>
    <name evidence="9" type="ORF">D1B31_19495</name>
</gene>
<dbReference type="GO" id="GO:0022857">
    <property type="term" value="F:transmembrane transporter activity"/>
    <property type="evidence" value="ECO:0007669"/>
    <property type="project" value="InterPro"/>
</dbReference>
<feature type="transmembrane region" description="Helical" evidence="7">
    <location>
        <begin position="286"/>
        <end position="305"/>
    </location>
</feature>
<dbReference type="InterPro" id="IPR036259">
    <property type="entry name" value="MFS_trans_sf"/>
</dbReference>
<dbReference type="GO" id="GO:0005886">
    <property type="term" value="C:plasma membrane"/>
    <property type="evidence" value="ECO:0007669"/>
    <property type="project" value="UniProtKB-SubCell"/>
</dbReference>
<dbReference type="Pfam" id="PF07690">
    <property type="entry name" value="MFS_1"/>
    <property type="match status" value="1"/>
</dbReference>
<dbReference type="Proteomes" id="UP000284416">
    <property type="component" value="Unassembled WGS sequence"/>
</dbReference>
<dbReference type="EMBL" id="QWEG01000014">
    <property type="protein sequence ID" value="RHW34851.1"/>
    <property type="molecule type" value="Genomic_DNA"/>
</dbReference>
<dbReference type="InterPro" id="IPR020846">
    <property type="entry name" value="MFS_dom"/>
</dbReference>
<evidence type="ECO:0000313" key="10">
    <source>
        <dbReference type="Proteomes" id="UP000284416"/>
    </source>
</evidence>
<dbReference type="RefSeq" id="WP_118923554.1">
    <property type="nucleotide sequence ID" value="NZ_QWEG01000014.1"/>
</dbReference>
<keyword evidence="4 7" id="KW-0812">Transmembrane</keyword>
<dbReference type="SUPFAM" id="SSF103473">
    <property type="entry name" value="MFS general substrate transporter"/>
    <property type="match status" value="1"/>
</dbReference>
<dbReference type="PANTHER" id="PTHR43266:SF9">
    <property type="entry name" value="PERMEASE, MAJOR FACILITATOR SUPERFAMILY-RELATED"/>
    <property type="match status" value="1"/>
</dbReference>
<keyword evidence="10" id="KW-1185">Reference proteome</keyword>
<evidence type="ECO:0000256" key="7">
    <source>
        <dbReference type="SAM" id="Phobius"/>
    </source>
</evidence>
<proteinExistence type="predicted"/>
<evidence type="ECO:0000256" key="5">
    <source>
        <dbReference type="ARBA" id="ARBA00022989"/>
    </source>
</evidence>
<evidence type="ECO:0000256" key="3">
    <source>
        <dbReference type="ARBA" id="ARBA00022475"/>
    </source>
</evidence>
<protein>
    <submittedName>
        <fullName evidence="9">MFS transporter</fullName>
    </submittedName>
</protein>
<dbReference type="PROSITE" id="PS50850">
    <property type="entry name" value="MFS"/>
    <property type="match status" value="1"/>
</dbReference>
<dbReference type="InterPro" id="IPR011701">
    <property type="entry name" value="MFS"/>
</dbReference>
<evidence type="ECO:0000313" key="9">
    <source>
        <dbReference type="EMBL" id="RHW34851.1"/>
    </source>
</evidence>
<accession>A0A417YMH8</accession>
<feature type="transmembrane region" description="Helical" evidence="7">
    <location>
        <begin position="74"/>
        <end position="94"/>
    </location>
</feature>
<sequence length="427" mass="46805">MEQAVKRNLFLFVPAKLIAILGSSIYSFAIGLYILNQTGSSLNFAITLLMGSVPRIVLSPLAGTVADRFDRKKIIIVMDFACAIWLGFILFLFTTVTQEIWLLYAATAVLTTFNTFYSTAVTSTVYNMVGPDHLQRAMSLNQSAASLSNILGPMLGGALFGFMPISSFMAINIVAFTISGVFSLFIRYNLYAGQKDDSESTGFFEDLKQGFVYVKNETFIKHLILFAIWLNFWYAAAPIALPYIVLIVRKMPAYQLGVIEGAFSIGTLLIALILSVRPEIKNKERAILGGVTGMSVILILLGFPSLPAVAGIPNSLIFVYLIVLVLINSSLGMVVNMPIFVLLQKKTPDKLRGRVMALLEAGASGMVPIGLILFGVLFEKMPVWFILAVCGFCVLTLVTYHVLKKTFTHHLQEENEDAPPLPARTGA</sequence>
<keyword evidence="3" id="KW-1003">Cell membrane</keyword>
<reference evidence="9 10" key="1">
    <citation type="journal article" date="2017" name="Int. J. Syst. Evol. Microbiol.">
        <title>Bacillus notoginsengisoli sp. nov., a novel bacterium isolated from the rhizosphere of Panax notoginseng.</title>
        <authorList>
            <person name="Zhang M.Y."/>
            <person name="Cheng J."/>
            <person name="Cai Y."/>
            <person name="Zhang T.Y."/>
            <person name="Wu Y.Y."/>
            <person name="Manikprabhu D."/>
            <person name="Li W.J."/>
            <person name="Zhang Y.X."/>
        </authorList>
    </citation>
    <scope>NUCLEOTIDE SEQUENCE [LARGE SCALE GENOMIC DNA]</scope>
    <source>
        <strain evidence="9 10">JCM 30743</strain>
    </source>
</reference>
<comment type="subcellular location">
    <subcellularLocation>
        <location evidence="1">Cell membrane</location>
        <topology evidence="1">Multi-pass membrane protein</topology>
    </subcellularLocation>
</comment>
<feature type="transmembrane region" description="Helical" evidence="7">
    <location>
        <begin position="100"/>
        <end position="122"/>
    </location>
</feature>
<evidence type="ECO:0000256" key="2">
    <source>
        <dbReference type="ARBA" id="ARBA00022448"/>
    </source>
</evidence>
<evidence type="ECO:0000256" key="4">
    <source>
        <dbReference type="ARBA" id="ARBA00022692"/>
    </source>
</evidence>
<keyword evidence="6 7" id="KW-0472">Membrane</keyword>
<feature type="transmembrane region" description="Helical" evidence="7">
    <location>
        <begin position="317"/>
        <end position="343"/>
    </location>
</feature>
<feature type="transmembrane region" description="Helical" evidence="7">
    <location>
        <begin position="168"/>
        <end position="186"/>
    </location>
</feature>
<evidence type="ECO:0000256" key="1">
    <source>
        <dbReference type="ARBA" id="ARBA00004651"/>
    </source>
</evidence>
<comment type="caution">
    <text evidence="9">The sequence shown here is derived from an EMBL/GenBank/DDBJ whole genome shotgun (WGS) entry which is preliminary data.</text>
</comment>
<feature type="transmembrane region" description="Helical" evidence="7">
    <location>
        <begin position="383"/>
        <end position="403"/>
    </location>
</feature>
<organism evidence="9 10">
    <name type="scientific">Neobacillus notoginsengisoli</name>
    <dbReference type="NCBI Taxonomy" id="1578198"/>
    <lineage>
        <taxon>Bacteria</taxon>
        <taxon>Bacillati</taxon>
        <taxon>Bacillota</taxon>
        <taxon>Bacilli</taxon>
        <taxon>Bacillales</taxon>
        <taxon>Bacillaceae</taxon>
        <taxon>Neobacillus</taxon>
    </lineage>
</organism>
<feature type="transmembrane region" description="Helical" evidence="7">
    <location>
        <begin position="254"/>
        <end position="274"/>
    </location>
</feature>
<feature type="transmembrane region" description="Helical" evidence="7">
    <location>
        <begin position="355"/>
        <end position="377"/>
    </location>
</feature>
<dbReference type="Gene3D" id="1.20.1250.20">
    <property type="entry name" value="MFS general substrate transporter like domains"/>
    <property type="match status" value="1"/>
</dbReference>
<feature type="transmembrane region" description="Helical" evidence="7">
    <location>
        <begin position="223"/>
        <end position="248"/>
    </location>
</feature>
<feature type="transmembrane region" description="Helical" evidence="7">
    <location>
        <begin position="41"/>
        <end position="62"/>
    </location>
</feature>
<keyword evidence="5 7" id="KW-1133">Transmembrane helix</keyword>
<keyword evidence="2" id="KW-0813">Transport</keyword>
<name>A0A417YMH8_9BACI</name>
<feature type="domain" description="Major facilitator superfamily (MFS) profile" evidence="8">
    <location>
        <begin position="1"/>
        <end position="191"/>
    </location>
</feature>
<feature type="transmembrane region" description="Helical" evidence="7">
    <location>
        <begin position="9"/>
        <end position="35"/>
    </location>
</feature>
<dbReference type="AlphaFoldDB" id="A0A417YMH8"/>